<protein>
    <recommendedName>
        <fullName evidence="2">Isoprenyl transferase</fullName>
        <ecNumber evidence="2">2.5.1.-</ecNumber>
    </recommendedName>
</protein>
<dbReference type="Pfam" id="PF01255">
    <property type="entry name" value="Prenyltransf"/>
    <property type="match status" value="1"/>
</dbReference>
<dbReference type="NCBIfam" id="TIGR00055">
    <property type="entry name" value="uppS"/>
    <property type="match status" value="1"/>
</dbReference>
<feature type="binding site" evidence="2">
    <location>
        <begin position="186"/>
        <end position="188"/>
    </location>
    <ligand>
        <name>substrate</name>
    </ligand>
</feature>
<comment type="cofactor">
    <cofactor evidence="2">
        <name>Mg(2+)</name>
        <dbReference type="ChEBI" id="CHEBI:18420"/>
    </cofactor>
    <text evidence="2">Binds 2 magnesium ions per subunit.</text>
</comment>
<feature type="binding site" evidence="2">
    <location>
        <position position="29"/>
    </location>
    <ligand>
        <name>substrate</name>
    </ligand>
</feature>
<dbReference type="NCBIfam" id="NF011405">
    <property type="entry name" value="PRK14830.1"/>
    <property type="match status" value="1"/>
</dbReference>
<dbReference type="GO" id="GO:0008834">
    <property type="term" value="F:ditrans,polycis-undecaprenyl-diphosphate synthase [(2E,6E)-farnesyl-diphosphate specific] activity"/>
    <property type="evidence" value="ECO:0007669"/>
    <property type="project" value="TreeGrafter"/>
</dbReference>
<dbReference type="STRING" id="1842532.A7E78_04950"/>
<dbReference type="CDD" id="cd00475">
    <property type="entry name" value="Cis_IPPS"/>
    <property type="match status" value="1"/>
</dbReference>
<dbReference type="PANTHER" id="PTHR10291">
    <property type="entry name" value="DEHYDRODOLICHYL DIPHOSPHATE SYNTHASE FAMILY MEMBER"/>
    <property type="match status" value="1"/>
</dbReference>
<dbReference type="PROSITE" id="PS01066">
    <property type="entry name" value="UPP_SYNTHASE"/>
    <property type="match status" value="1"/>
</dbReference>
<dbReference type="HAMAP" id="MF_01139">
    <property type="entry name" value="ISPT"/>
    <property type="match status" value="1"/>
</dbReference>
<sequence>MRIPQHLAIIMDGNGRWAEQRQMPRIFGHRQGVETVRSVVKECRALGVPHLTLYAFSSENWGRPASEVAALMELLGLFLAQELETLMAEDIRLRVIGNTSLLPVEVRQVLDDTIKRTAENSRLVLTLALSYGARDEILRAVKGLATEVEGGELAISDIDEQRFSAALDTAGLPDPDLLIRTSGEMRISNFLLWQLAYAELYFTDVLWPDFSADELRRAFDDFAARQRRFGLTAAQSVSDS</sequence>
<evidence type="ECO:0000256" key="1">
    <source>
        <dbReference type="ARBA" id="ARBA00022679"/>
    </source>
</evidence>
<evidence type="ECO:0000313" key="4">
    <source>
        <dbReference type="Proteomes" id="UP000182517"/>
    </source>
</evidence>
<dbReference type="OrthoDB" id="4191603at2"/>
<dbReference type="InterPro" id="IPR001441">
    <property type="entry name" value="UPP_synth-like"/>
</dbReference>
<dbReference type="Proteomes" id="UP000182517">
    <property type="component" value="Chromosome"/>
</dbReference>
<comment type="similarity">
    <text evidence="2">Belongs to the UPP synthase family.</text>
</comment>
<feature type="binding site" evidence="2">
    <location>
        <position position="63"/>
    </location>
    <ligand>
        <name>substrate</name>
    </ligand>
</feature>
<keyword evidence="2" id="KW-0460">Magnesium</keyword>
<dbReference type="GO" id="GO:0005829">
    <property type="term" value="C:cytosol"/>
    <property type="evidence" value="ECO:0007669"/>
    <property type="project" value="TreeGrafter"/>
</dbReference>
<gene>
    <name evidence="3" type="ORF">A7E78_04950</name>
</gene>
<dbReference type="FunFam" id="3.40.1180.10:FF:000001">
    <property type="entry name" value="(2E,6E)-farnesyl-diphosphate-specific ditrans,polycis-undecaprenyl-diphosphate synthase"/>
    <property type="match status" value="1"/>
</dbReference>
<feature type="binding site" evidence="2">
    <location>
        <position position="25"/>
    </location>
    <ligand>
        <name>substrate</name>
    </ligand>
</feature>
<dbReference type="KEGG" id="pef:A7E78_04950"/>
<proteinExistence type="inferred from homology"/>
<name>A0A1L3GT14_9BACT</name>
<feature type="binding site" evidence="2">
    <location>
        <position position="61"/>
    </location>
    <ligand>
        <name>substrate</name>
    </ligand>
</feature>
<feature type="binding site" evidence="2">
    <location>
        <begin position="13"/>
        <end position="16"/>
    </location>
    <ligand>
        <name>substrate</name>
    </ligand>
</feature>
<dbReference type="EMBL" id="CP015519">
    <property type="protein sequence ID" value="APG29025.1"/>
    <property type="molecule type" value="Genomic_DNA"/>
</dbReference>
<dbReference type="InterPro" id="IPR036424">
    <property type="entry name" value="UPP_synth-like_sf"/>
</dbReference>
<dbReference type="RefSeq" id="WP_072285050.1">
    <property type="nucleotide sequence ID" value="NZ_CP015519.1"/>
</dbReference>
<evidence type="ECO:0000256" key="2">
    <source>
        <dbReference type="HAMAP-Rule" id="MF_01139"/>
    </source>
</evidence>
<accession>A0A1L3GT14</accession>
<keyword evidence="2" id="KW-0479">Metal-binding</keyword>
<feature type="binding site" evidence="2">
    <location>
        <position position="199"/>
    </location>
    <ligand>
        <name>Mg(2+)</name>
        <dbReference type="ChEBI" id="CHEBI:18420"/>
    </ligand>
</feature>
<dbReference type="PANTHER" id="PTHR10291:SF0">
    <property type="entry name" value="DEHYDRODOLICHYL DIPHOSPHATE SYNTHASE 2"/>
    <property type="match status" value="1"/>
</dbReference>
<dbReference type="SUPFAM" id="SSF64005">
    <property type="entry name" value="Undecaprenyl diphosphate synthase"/>
    <property type="match status" value="1"/>
</dbReference>
<comment type="subunit">
    <text evidence="2">Homodimer.</text>
</comment>
<feature type="binding site" evidence="2">
    <location>
        <position position="180"/>
    </location>
    <ligand>
        <name>substrate</name>
    </ligand>
</feature>
<feature type="binding site" evidence="2">
    <location>
        <begin position="57"/>
        <end position="59"/>
    </location>
    <ligand>
        <name>substrate</name>
    </ligand>
</feature>
<dbReference type="AlphaFoldDB" id="A0A1L3GT14"/>
<feature type="active site" description="Proton acceptor" evidence="2">
    <location>
        <position position="60"/>
    </location>
</feature>
<organism evidence="3 4">
    <name type="scientific">Syntrophotalea acetylenivorans</name>
    <dbReference type="NCBI Taxonomy" id="1842532"/>
    <lineage>
        <taxon>Bacteria</taxon>
        <taxon>Pseudomonadati</taxon>
        <taxon>Thermodesulfobacteriota</taxon>
        <taxon>Desulfuromonadia</taxon>
        <taxon>Desulfuromonadales</taxon>
        <taxon>Syntrophotaleaceae</taxon>
        <taxon>Syntrophotalea</taxon>
    </lineage>
</organism>
<feature type="binding site" evidence="2">
    <location>
        <position position="12"/>
    </location>
    <ligand>
        <name>Mg(2+)</name>
        <dbReference type="ChEBI" id="CHEBI:18420"/>
    </ligand>
</feature>
<dbReference type="GO" id="GO:0016094">
    <property type="term" value="P:polyprenol biosynthetic process"/>
    <property type="evidence" value="ECO:0007669"/>
    <property type="project" value="TreeGrafter"/>
</dbReference>
<reference evidence="3 4" key="1">
    <citation type="journal article" date="2017" name="Genome Announc.">
        <title>Complete Genome Sequences of Two Acetylene-Fermenting Pelobacter acetylenicus Strains.</title>
        <authorList>
            <person name="Sutton J.M."/>
            <person name="Baesman S.M."/>
            <person name="Fierst J.L."/>
            <person name="Poret-Peterson A.T."/>
            <person name="Oremland R.S."/>
            <person name="Dunlap D.S."/>
            <person name="Akob D.M."/>
        </authorList>
    </citation>
    <scope>NUCLEOTIDE SEQUENCE [LARGE SCALE GENOMIC DNA]</scope>
    <source>
        <strain evidence="3 4">SFB93</strain>
    </source>
</reference>
<comment type="function">
    <text evidence="2">Catalyzes the condensation of isopentenyl diphosphate (IPP) with allylic pyrophosphates generating different type of terpenoids.</text>
</comment>
<keyword evidence="4" id="KW-1185">Reference proteome</keyword>
<dbReference type="GO" id="GO:0000287">
    <property type="term" value="F:magnesium ion binding"/>
    <property type="evidence" value="ECO:0007669"/>
    <property type="project" value="UniProtKB-UniRule"/>
</dbReference>
<evidence type="ECO:0000313" key="3">
    <source>
        <dbReference type="EMBL" id="APG29025.1"/>
    </source>
</evidence>
<dbReference type="Gene3D" id="3.40.1180.10">
    <property type="entry name" value="Decaprenyl diphosphate synthase-like"/>
    <property type="match status" value="1"/>
</dbReference>
<keyword evidence="1 2" id="KW-0808">Transferase</keyword>
<dbReference type="InterPro" id="IPR018520">
    <property type="entry name" value="UPP_synth-like_CS"/>
</dbReference>
<dbReference type="EC" id="2.5.1.-" evidence="2"/>
<feature type="binding site" evidence="2">
    <location>
        <position position="17"/>
    </location>
    <ligand>
        <name>substrate</name>
    </ligand>
</feature>
<feature type="active site" evidence="2">
    <location>
        <position position="12"/>
    </location>
</feature>